<feature type="domain" description="Fumarylacetoacetase N-terminal" evidence="15">
    <location>
        <begin position="16"/>
        <end position="100"/>
    </location>
</feature>
<comment type="cofactor">
    <cofactor evidence="1 13">
        <name>Ca(2+)</name>
        <dbReference type="ChEBI" id="CHEBI:29108"/>
    </cofactor>
</comment>
<dbReference type="GO" id="GO:0046872">
    <property type="term" value="F:metal ion binding"/>
    <property type="evidence" value="ECO:0007669"/>
    <property type="project" value="UniProtKB-KW"/>
</dbReference>
<proteinExistence type="predicted"/>
<feature type="binding site" evidence="13">
    <location>
        <position position="224"/>
    </location>
    <ligand>
        <name>Mg(2+)</name>
        <dbReference type="ChEBI" id="CHEBI:18420"/>
    </ligand>
</feature>
<sequence length="408" mass="43623">MTTAAEKFATDGFGTANLPYASVTVDGRAYLATRLGDRIIDIAALAEAVGGLGPEVVQAVTAPNLDGVLSGGPDVWRPLRAWLIEMMSAEGSDTAVEASSVDASHVSYNLAFTPADYVDYYASEDHATNIGKMFRPNEAALKPNWKHLPVGYHGRSGTVVISGTDVVRPKGLRPVPDSAPDFGPSKRLDIEAEMGFVCAGAPARTEVSVADAADYIFGAFLFNDWSARDIQNFEYVPLGPNLGKSFASSVGTWVVPFDALQRARVDTPEREFELADYLKDGADAGGPWGLDIHLEVEVDGEVVSRPEYRRMYWTAPQMLAHMTINGGSLRPGDMFGSGTVSGPEKNSRGSFMELSWGGKEPLKLQDGTEMVFLQDGQTVTMRATAPGADGQTVDFGECVGTIRPATGV</sequence>
<feature type="binding site" evidence="12">
    <location>
        <position position="339"/>
    </location>
    <ligand>
        <name>substrate</name>
    </ligand>
</feature>
<keyword evidence="6 16" id="KW-0378">Hydrolase</keyword>
<dbReference type="UniPathway" id="UPA00139">
    <property type="reaction ID" value="UER00341"/>
</dbReference>
<evidence type="ECO:0000256" key="3">
    <source>
        <dbReference type="ARBA" id="ARBA00004782"/>
    </source>
</evidence>
<evidence type="ECO:0000256" key="9">
    <source>
        <dbReference type="ARBA" id="ARBA00022878"/>
    </source>
</evidence>
<dbReference type="InterPro" id="IPR036663">
    <property type="entry name" value="Fumarylacetoacetase_C_sf"/>
</dbReference>
<dbReference type="PANTHER" id="PTHR43069">
    <property type="entry name" value="FUMARYLACETOACETASE"/>
    <property type="match status" value="1"/>
</dbReference>
<keyword evidence="9" id="KW-0828">Tyrosine catabolism</keyword>
<evidence type="ECO:0000256" key="6">
    <source>
        <dbReference type="ARBA" id="ARBA00022801"/>
    </source>
</evidence>
<dbReference type="STRING" id="1404245.CGLY_11025"/>
<dbReference type="GO" id="GO:0006559">
    <property type="term" value="P:L-phenylalanine catabolic process"/>
    <property type="evidence" value="ECO:0007669"/>
    <property type="project" value="UniProtKB-UniPathway"/>
</dbReference>
<keyword evidence="17" id="KW-1185">Reference proteome</keyword>
<dbReference type="OrthoDB" id="2273115at2"/>
<dbReference type="SUPFAM" id="SSF63433">
    <property type="entry name" value="Fumarylacetoacetate hydrolase, FAH, N-terminal domain"/>
    <property type="match status" value="1"/>
</dbReference>
<evidence type="ECO:0000256" key="10">
    <source>
        <dbReference type="ARBA" id="ARBA00023232"/>
    </source>
</evidence>
<dbReference type="GO" id="GO:0006572">
    <property type="term" value="P:L-tyrosine catabolic process"/>
    <property type="evidence" value="ECO:0007669"/>
    <property type="project" value="UniProtKB-KW"/>
</dbReference>
<dbReference type="EMBL" id="CP006842">
    <property type="protein sequence ID" value="AHW64650.1"/>
    <property type="molecule type" value="Genomic_DNA"/>
</dbReference>
<dbReference type="Proteomes" id="UP000023703">
    <property type="component" value="Chromosome"/>
</dbReference>
<evidence type="ECO:0000256" key="2">
    <source>
        <dbReference type="ARBA" id="ARBA00001946"/>
    </source>
</evidence>
<protein>
    <recommendedName>
        <fullName evidence="4">fumarylacetoacetase</fullName>
        <ecNumber evidence="4">3.7.1.2</ecNumber>
    </recommendedName>
</protein>
<dbReference type="InterPro" id="IPR015377">
    <property type="entry name" value="Fumarylacetoacetase_N"/>
</dbReference>
<dbReference type="InterPro" id="IPR011234">
    <property type="entry name" value="Fumarylacetoacetase-like_C"/>
</dbReference>
<dbReference type="EC" id="3.7.1.2" evidence="4"/>
<accession>X5EB70</accession>
<feature type="binding site" evidence="13">
    <location>
        <position position="244"/>
    </location>
    <ligand>
        <name>Mg(2+)</name>
        <dbReference type="ChEBI" id="CHEBI:18420"/>
    </ligand>
</feature>
<evidence type="ECO:0000256" key="12">
    <source>
        <dbReference type="PIRSR" id="PIRSR605959-2"/>
    </source>
</evidence>
<evidence type="ECO:0000256" key="7">
    <source>
        <dbReference type="ARBA" id="ARBA00022837"/>
    </source>
</evidence>
<feature type="binding site" evidence="12">
    <location>
        <position position="121"/>
    </location>
    <ligand>
        <name>substrate</name>
    </ligand>
</feature>
<keyword evidence="7 13" id="KW-0106">Calcium</keyword>
<dbReference type="AlphaFoldDB" id="X5EB70"/>
<feature type="binding site" evidence="13">
    <location>
        <position position="191"/>
    </location>
    <ligand>
        <name>Ca(2+)</name>
        <dbReference type="ChEBI" id="CHEBI:29108"/>
    </ligand>
</feature>
<feature type="binding site" evidence="12">
    <location>
        <position position="235"/>
    </location>
    <ligand>
        <name>substrate</name>
    </ligand>
</feature>
<dbReference type="Gene3D" id="3.90.850.10">
    <property type="entry name" value="Fumarylacetoacetase-like, C-terminal domain"/>
    <property type="match status" value="1"/>
</dbReference>
<keyword evidence="5 13" id="KW-0479">Metal-binding</keyword>
<dbReference type="eggNOG" id="COG0179">
    <property type="taxonomic scope" value="Bacteria"/>
</dbReference>
<evidence type="ECO:0000256" key="8">
    <source>
        <dbReference type="ARBA" id="ARBA00022842"/>
    </source>
</evidence>
<reference evidence="16 17" key="1">
    <citation type="journal article" date="2015" name="Int. J. Syst. Evol. Microbiol.">
        <title>Revisiting Corynebacterium glyciniphilum (ex Kubota et al., 1972) sp. nov., nom. rev., isolated from putrefied banana.</title>
        <authorList>
            <person name="Al-Dilaimi A."/>
            <person name="Bednarz H."/>
            <person name="Lomker A."/>
            <person name="Niehaus K."/>
            <person name="Kalinowski J."/>
            <person name="Ruckert C."/>
        </authorList>
    </citation>
    <scope>NUCLEOTIDE SEQUENCE [LARGE SCALE GENOMIC DNA]</scope>
    <source>
        <strain evidence="16">AJ 3170</strain>
    </source>
</reference>
<feature type="binding site" evidence="13">
    <location>
        <position position="224"/>
    </location>
    <ligand>
        <name>Ca(2+)</name>
        <dbReference type="ChEBI" id="CHEBI:29108"/>
    </ligand>
</feature>
<dbReference type="RefSeq" id="WP_038549425.1">
    <property type="nucleotide sequence ID" value="NZ_CP006842.1"/>
</dbReference>
<organism evidence="16 17">
    <name type="scientific">Corynebacterium glyciniphilum AJ 3170</name>
    <dbReference type="NCBI Taxonomy" id="1404245"/>
    <lineage>
        <taxon>Bacteria</taxon>
        <taxon>Bacillati</taxon>
        <taxon>Actinomycetota</taxon>
        <taxon>Actinomycetes</taxon>
        <taxon>Mycobacteriales</taxon>
        <taxon>Corynebacteriaceae</taxon>
        <taxon>Corynebacterium</taxon>
    </lineage>
</organism>
<name>X5EB70_9CORY</name>
<evidence type="ECO:0000256" key="1">
    <source>
        <dbReference type="ARBA" id="ARBA00001913"/>
    </source>
</evidence>
<feature type="domain" description="Fumarylacetoacetase-like C-terminal" evidence="14">
    <location>
        <begin position="119"/>
        <end position="387"/>
    </location>
</feature>
<dbReference type="GO" id="GO:1902000">
    <property type="term" value="P:homogentisate catabolic process"/>
    <property type="evidence" value="ECO:0007669"/>
    <property type="project" value="TreeGrafter"/>
</dbReference>
<evidence type="ECO:0000313" key="17">
    <source>
        <dbReference type="Proteomes" id="UP000023703"/>
    </source>
</evidence>
<dbReference type="KEGG" id="cgy:CGLY_11025"/>
<evidence type="ECO:0000259" key="14">
    <source>
        <dbReference type="Pfam" id="PF01557"/>
    </source>
</evidence>
<feature type="binding site" evidence="13">
    <location>
        <position position="119"/>
    </location>
    <ligand>
        <name>Ca(2+)</name>
        <dbReference type="ChEBI" id="CHEBI:29108"/>
    </ligand>
</feature>
<comment type="cofactor">
    <cofactor evidence="2 13">
        <name>Mg(2+)</name>
        <dbReference type="ChEBI" id="CHEBI:18420"/>
    </cofactor>
</comment>
<gene>
    <name evidence="16" type="ORF">CGLY_11025</name>
</gene>
<keyword evidence="8 13" id="KW-0460">Magnesium</keyword>
<dbReference type="PANTHER" id="PTHR43069:SF2">
    <property type="entry name" value="FUMARYLACETOACETASE"/>
    <property type="match status" value="1"/>
</dbReference>
<dbReference type="Pfam" id="PF01557">
    <property type="entry name" value="FAA_hydrolase"/>
    <property type="match status" value="1"/>
</dbReference>
<dbReference type="Gene3D" id="2.30.30.230">
    <property type="entry name" value="Fumarylacetoacetase, N-terminal domain"/>
    <property type="match status" value="1"/>
</dbReference>
<evidence type="ECO:0000256" key="4">
    <source>
        <dbReference type="ARBA" id="ARBA00012094"/>
    </source>
</evidence>
<dbReference type="InterPro" id="IPR005959">
    <property type="entry name" value="Fumarylacetoacetase"/>
</dbReference>
<evidence type="ECO:0000256" key="13">
    <source>
        <dbReference type="PIRSR" id="PIRSR605959-3"/>
    </source>
</evidence>
<feature type="binding site" evidence="12">
    <location>
        <position position="135"/>
    </location>
    <ligand>
        <name>substrate</name>
    </ligand>
</feature>
<evidence type="ECO:0000256" key="11">
    <source>
        <dbReference type="PIRSR" id="PIRSR605959-1"/>
    </source>
</evidence>
<feature type="binding site" evidence="13">
    <location>
        <position position="248"/>
    </location>
    <ligand>
        <name>Mg(2+)</name>
        <dbReference type="ChEBI" id="CHEBI:18420"/>
    </ligand>
</feature>
<dbReference type="SUPFAM" id="SSF56529">
    <property type="entry name" value="FAH"/>
    <property type="match status" value="1"/>
</dbReference>
<evidence type="ECO:0000256" key="5">
    <source>
        <dbReference type="ARBA" id="ARBA00022723"/>
    </source>
</evidence>
<feature type="binding site" evidence="13">
    <location>
        <position position="193"/>
    </location>
    <ligand>
        <name>Ca(2+)</name>
        <dbReference type="ChEBI" id="CHEBI:29108"/>
    </ligand>
</feature>
<comment type="pathway">
    <text evidence="3">Amino-acid degradation; L-phenylalanine degradation; acetoacetate and fumarate from L-phenylalanine: step 6/6.</text>
</comment>
<keyword evidence="10" id="KW-0585">Phenylalanine catabolism</keyword>
<dbReference type="HOGENOM" id="CLU_026207_2_1_11"/>
<evidence type="ECO:0000313" key="16">
    <source>
        <dbReference type="EMBL" id="AHW64650.1"/>
    </source>
</evidence>
<dbReference type="InterPro" id="IPR036462">
    <property type="entry name" value="Fumarylacetoacetase_N_sf"/>
</dbReference>
<feature type="active site" description="Proton acceptor" evidence="11">
    <location>
        <position position="126"/>
    </location>
</feature>
<dbReference type="Pfam" id="PF09298">
    <property type="entry name" value="FAA_hydrolase_N"/>
    <property type="match status" value="1"/>
</dbReference>
<feature type="binding site" evidence="12">
    <location>
        <position position="231"/>
    </location>
    <ligand>
        <name>substrate</name>
    </ligand>
</feature>
<dbReference type="GO" id="GO:0004334">
    <property type="term" value="F:fumarylacetoacetase activity"/>
    <property type="evidence" value="ECO:0007669"/>
    <property type="project" value="UniProtKB-EC"/>
</dbReference>
<evidence type="ECO:0000259" key="15">
    <source>
        <dbReference type="Pfam" id="PF09298"/>
    </source>
</evidence>